<evidence type="ECO:0000313" key="3">
    <source>
        <dbReference type="Proteomes" id="UP000800200"/>
    </source>
</evidence>
<proteinExistence type="predicted"/>
<sequence>MFLIPHERFYFAARAHDLDVGNNDRVANTSLYTLRALSMMPILCILLLSYLVARSFLTMVGCRCHRSVLNIYEAVAL</sequence>
<reference evidence="2" key="1">
    <citation type="journal article" date="2020" name="Stud. Mycol.">
        <title>101 Dothideomycetes genomes: a test case for predicting lifestyles and emergence of pathogens.</title>
        <authorList>
            <person name="Haridas S."/>
            <person name="Albert R."/>
            <person name="Binder M."/>
            <person name="Bloem J."/>
            <person name="Labutti K."/>
            <person name="Salamov A."/>
            <person name="Andreopoulos B."/>
            <person name="Baker S."/>
            <person name="Barry K."/>
            <person name="Bills G."/>
            <person name="Bluhm B."/>
            <person name="Cannon C."/>
            <person name="Castanera R."/>
            <person name="Culley D."/>
            <person name="Daum C."/>
            <person name="Ezra D."/>
            <person name="Gonzalez J."/>
            <person name="Henrissat B."/>
            <person name="Kuo A."/>
            <person name="Liang C."/>
            <person name="Lipzen A."/>
            <person name="Lutzoni F."/>
            <person name="Magnuson J."/>
            <person name="Mondo S."/>
            <person name="Nolan M."/>
            <person name="Ohm R."/>
            <person name="Pangilinan J."/>
            <person name="Park H.-J."/>
            <person name="Ramirez L."/>
            <person name="Alfaro M."/>
            <person name="Sun H."/>
            <person name="Tritt A."/>
            <person name="Yoshinaga Y."/>
            <person name="Zwiers L.-H."/>
            <person name="Turgeon B."/>
            <person name="Goodwin S."/>
            <person name="Spatafora J."/>
            <person name="Crous P."/>
            <person name="Grigoriev I."/>
        </authorList>
    </citation>
    <scope>NUCLEOTIDE SEQUENCE</scope>
    <source>
        <strain evidence="2">CBS 207.26</strain>
    </source>
</reference>
<evidence type="ECO:0000313" key="2">
    <source>
        <dbReference type="EMBL" id="KAF2174982.1"/>
    </source>
</evidence>
<dbReference type="EMBL" id="ML994755">
    <property type="protein sequence ID" value="KAF2174982.1"/>
    <property type="molecule type" value="Genomic_DNA"/>
</dbReference>
<keyword evidence="1" id="KW-0812">Transmembrane</keyword>
<gene>
    <name evidence="2" type="ORF">K469DRAFT_703464</name>
</gene>
<keyword evidence="3" id="KW-1185">Reference proteome</keyword>
<dbReference type="Proteomes" id="UP000800200">
    <property type="component" value="Unassembled WGS sequence"/>
</dbReference>
<keyword evidence="1" id="KW-1133">Transmembrane helix</keyword>
<name>A0A6A6D9N0_9PEZI</name>
<organism evidence="2 3">
    <name type="scientific">Zopfia rhizophila CBS 207.26</name>
    <dbReference type="NCBI Taxonomy" id="1314779"/>
    <lineage>
        <taxon>Eukaryota</taxon>
        <taxon>Fungi</taxon>
        <taxon>Dikarya</taxon>
        <taxon>Ascomycota</taxon>
        <taxon>Pezizomycotina</taxon>
        <taxon>Dothideomycetes</taxon>
        <taxon>Dothideomycetes incertae sedis</taxon>
        <taxon>Zopfiaceae</taxon>
        <taxon>Zopfia</taxon>
    </lineage>
</organism>
<protein>
    <submittedName>
        <fullName evidence="2">Uncharacterized protein</fullName>
    </submittedName>
</protein>
<keyword evidence="1" id="KW-0472">Membrane</keyword>
<accession>A0A6A6D9N0</accession>
<evidence type="ECO:0000256" key="1">
    <source>
        <dbReference type="SAM" id="Phobius"/>
    </source>
</evidence>
<feature type="transmembrane region" description="Helical" evidence="1">
    <location>
        <begin position="32"/>
        <end position="53"/>
    </location>
</feature>
<dbReference type="AlphaFoldDB" id="A0A6A6D9N0"/>